<reference evidence="16 17" key="1">
    <citation type="submission" date="2018-12" db="EMBL/GenBank/DDBJ databases">
        <authorList>
            <person name="Toschakov S.V."/>
        </authorList>
    </citation>
    <scope>NUCLEOTIDE SEQUENCE [LARGE SCALE GENOMIC DNA]</scope>
    <source>
        <strain evidence="16 17">GM2012</strain>
    </source>
</reference>
<evidence type="ECO:0000256" key="2">
    <source>
        <dbReference type="ARBA" id="ARBA00011245"/>
    </source>
</evidence>
<dbReference type="InterPro" id="IPR050924">
    <property type="entry name" value="Peroxiredoxin_BCP/PrxQ"/>
</dbReference>
<dbReference type="OrthoDB" id="9812811at2"/>
<evidence type="ECO:0000256" key="6">
    <source>
        <dbReference type="ARBA" id="ARBA00023002"/>
    </source>
</evidence>
<proteinExistence type="inferred from homology"/>
<accession>A0A432MLE9</accession>
<evidence type="ECO:0000256" key="5">
    <source>
        <dbReference type="ARBA" id="ARBA00022862"/>
    </source>
</evidence>
<dbReference type="EC" id="1.11.1.24" evidence="3"/>
<evidence type="ECO:0000313" key="17">
    <source>
        <dbReference type="Proteomes" id="UP000280296"/>
    </source>
</evidence>
<sequence>MTRSIGHALLAAGLALVIARPAAAQEMPKVGDQAPEFTLKGSDGETYSLADFKGKKAVVLAWFPKAFTGGCTKQCTAYATQGELLKDLNVAYFTASTDTVEDNTAFAKSVGADYPILSDPGGAVAKAYGVLMPDRPLARRVTFYIDKDGIIRAIDTMINTENAGADTAEKLKELGIAE</sequence>
<evidence type="ECO:0000256" key="4">
    <source>
        <dbReference type="ARBA" id="ARBA00022559"/>
    </source>
</evidence>
<keyword evidence="7" id="KW-1015">Disulfide bond</keyword>
<dbReference type="EMBL" id="RYZH01000014">
    <property type="protein sequence ID" value="RUL88089.1"/>
    <property type="molecule type" value="Genomic_DNA"/>
</dbReference>
<dbReference type="GO" id="GO:0045454">
    <property type="term" value="P:cell redox homeostasis"/>
    <property type="evidence" value="ECO:0007669"/>
    <property type="project" value="TreeGrafter"/>
</dbReference>
<evidence type="ECO:0000256" key="7">
    <source>
        <dbReference type="ARBA" id="ARBA00023157"/>
    </source>
</evidence>
<evidence type="ECO:0000256" key="13">
    <source>
        <dbReference type="PIRSR" id="PIRSR000239-1"/>
    </source>
</evidence>
<dbReference type="Gene3D" id="3.40.30.10">
    <property type="entry name" value="Glutaredoxin"/>
    <property type="match status" value="1"/>
</dbReference>
<feature type="signal peptide" evidence="14">
    <location>
        <begin position="1"/>
        <end position="24"/>
    </location>
</feature>
<dbReference type="AlphaFoldDB" id="A0A432MLE9"/>
<dbReference type="PIRSF" id="PIRSF000239">
    <property type="entry name" value="AHPC"/>
    <property type="match status" value="1"/>
</dbReference>
<dbReference type="InterPro" id="IPR000866">
    <property type="entry name" value="AhpC/TSA"/>
</dbReference>
<reference evidence="16 17" key="2">
    <citation type="submission" date="2019-01" db="EMBL/GenBank/DDBJ databases">
        <title>Tautonia sociabilis, a novel thermotolerant planctomycete of Isosphaeraceae family, isolated from a 4000 m deep subterranean habitat.</title>
        <authorList>
            <person name="Kovaleva O.L."/>
            <person name="Elcheninov A.G."/>
            <person name="Van Heerden E."/>
            <person name="Toshchakov S.V."/>
            <person name="Novikov A."/>
            <person name="Bonch-Osmolovskaya E.A."/>
            <person name="Kublanov I.V."/>
        </authorList>
    </citation>
    <scope>NUCLEOTIDE SEQUENCE [LARGE SCALE GENOMIC DNA]</scope>
    <source>
        <strain evidence="16 17">GM2012</strain>
    </source>
</reference>
<keyword evidence="5" id="KW-0049">Antioxidant</keyword>
<dbReference type="SUPFAM" id="SSF52833">
    <property type="entry name" value="Thioredoxin-like"/>
    <property type="match status" value="1"/>
</dbReference>
<evidence type="ECO:0000256" key="12">
    <source>
        <dbReference type="ARBA" id="ARBA00049091"/>
    </source>
</evidence>
<comment type="function">
    <text evidence="1">Thiol-specific peroxidase that catalyzes the reduction of hydrogen peroxide and organic hydroperoxides to water and alcohols, respectively. Plays a role in cell protection against oxidative stress by detoxifying peroxides and as sensor of hydrogen peroxide-mediated signaling events.</text>
</comment>
<evidence type="ECO:0000256" key="1">
    <source>
        <dbReference type="ARBA" id="ARBA00003330"/>
    </source>
</evidence>
<protein>
    <recommendedName>
        <fullName evidence="3">thioredoxin-dependent peroxiredoxin</fullName>
        <ecNumber evidence="3">1.11.1.24</ecNumber>
    </recommendedName>
    <alternativeName>
        <fullName evidence="9">Thioredoxin peroxidase</fullName>
    </alternativeName>
    <alternativeName>
        <fullName evidence="11">Thioredoxin-dependent peroxiredoxin Bcp</fullName>
    </alternativeName>
</protein>
<evidence type="ECO:0000256" key="9">
    <source>
        <dbReference type="ARBA" id="ARBA00032824"/>
    </source>
</evidence>
<keyword evidence="17" id="KW-1185">Reference proteome</keyword>
<keyword evidence="14" id="KW-0732">Signal</keyword>
<feature type="chain" id="PRO_5019545438" description="thioredoxin-dependent peroxiredoxin" evidence="14">
    <location>
        <begin position="25"/>
        <end position="178"/>
    </location>
</feature>
<evidence type="ECO:0000313" key="16">
    <source>
        <dbReference type="EMBL" id="RUL88089.1"/>
    </source>
</evidence>
<keyword evidence="8" id="KW-0676">Redox-active center</keyword>
<comment type="caution">
    <text evidence="16">The sequence shown here is derived from an EMBL/GenBank/DDBJ whole genome shotgun (WGS) entry which is preliminary data.</text>
</comment>
<dbReference type="GO" id="GO:0034599">
    <property type="term" value="P:cellular response to oxidative stress"/>
    <property type="evidence" value="ECO:0007669"/>
    <property type="project" value="TreeGrafter"/>
</dbReference>
<feature type="active site" description="Cysteine sulfenic acid (-SOH) intermediate; for peroxidase activity" evidence="13">
    <location>
        <position position="71"/>
    </location>
</feature>
<dbReference type="PROSITE" id="PS51352">
    <property type="entry name" value="THIOREDOXIN_2"/>
    <property type="match status" value="1"/>
</dbReference>
<dbReference type="InterPro" id="IPR036249">
    <property type="entry name" value="Thioredoxin-like_sf"/>
</dbReference>
<keyword evidence="4" id="KW-0575">Peroxidase</keyword>
<keyword evidence="6" id="KW-0560">Oxidoreductase</keyword>
<evidence type="ECO:0000256" key="11">
    <source>
        <dbReference type="ARBA" id="ARBA00042639"/>
    </source>
</evidence>
<dbReference type="InterPro" id="IPR024706">
    <property type="entry name" value="Peroxiredoxin_AhpC-typ"/>
</dbReference>
<dbReference type="GO" id="GO:0005737">
    <property type="term" value="C:cytoplasm"/>
    <property type="evidence" value="ECO:0007669"/>
    <property type="project" value="TreeGrafter"/>
</dbReference>
<organism evidence="16 17">
    <name type="scientific">Tautonia sociabilis</name>
    <dbReference type="NCBI Taxonomy" id="2080755"/>
    <lineage>
        <taxon>Bacteria</taxon>
        <taxon>Pseudomonadati</taxon>
        <taxon>Planctomycetota</taxon>
        <taxon>Planctomycetia</taxon>
        <taxon>Isosphaerales</taxon>
        <taxon>Isosphaeraceae</taxon>
        <taxon>Tautonia</taxon>
    </lineage>
</organism>
<evidence type="ECO:0000259" key="15">
    <source>
        <dbReference type="PROSITE" id="PS51352"/>
    </source>
</evidence>
<comment type="subunit">
    <text evidence="2">Monomer.</text>
</comment>
<dbReference type="PANTHER" id="PTHR42801:SF20">
    <property type="entry name" value="ALKYL HYDROPEROXIDE REDUCTASE E"/>
    <property type="match status" value="1"/>
</dbReference>
<dbReference type="Proteomes" id="UP000280296">
    <property type="component" value="Unassembled WGS sequence"/>
</dbReference>
<evidence type="ECO:0000256" key="10">
    <source>
        <dbReference type="ARBA" id="ARBA00038489"/>
    </source>
</evidence>
<feature type="domain" description="Thioredoxin" evidence="15">
    <location>
        <begin position="28"/>
        <end position="176"/>
    </location>
</feature>
<comment type="catalytic activity">
    <reaction evidence="12">
        <text>a hydroperoxide + [thioredoxin]-dithiol = an alcohol + [thioredoxin]-disulfide + H2O</text>
        <dbReference type="Rhea" id="RHEA:62620"/>
        <dbReference type="Rhea" id="RHEA-COMP:10698"/>
        <dbReference type="Rhea" id="RHEA-COMP:10700"/>
        <dbReference type="ChEBI" id="CHEBI:15377"/>
        <dbReference type="ChEBI" id="CHEBI:29950"/>
        <dbReference type="ChEBI" id="CHEBI:30879"/>
        <dbReference type="ChEBI" id="CHEBI:35924"/>
        <dbReference type="ChEBI" id="CHEBI:50058"/>
        <dbReference type="EC" id="1.11.1.24"/>
    </reaction>
</comment>
<comment type="similarity">
    <text evidence="10">Belongs to the peroxiredoxin family. BCP/PrxQ subfamily.</text>
</comment>
<evidence type="ECO:0000256" key="8">
    <source>
        <dbReference type="ARBA" id="ARBA00023284"/>
    </source>
</evidence>
<evidence type="ECO:0000256" key="14">
    <source>
        <dbReference type="SAM" id="SignalP"/>
    </source>
</evidence>
<dbReference type="GO" id="GO:0008379">
    <property type="term" value="F:thioredoxin peroxidase activity"/>
    <property type="evidence" value="ECO:0007669"/>
    <property type="project" value="TreeGrafter"/>
</dbReference>
<dbReference type="Pfam" id="PF00578">
    <property type="entry name" value="AhpC-TSA"/>
    <property type="match status" value="1"/>
</dbReference>
<dbReference type="InterPro" id="IPR013766">
    <property type="entry name" value="Thioredoxin_domain"/>
</dbReference>
<evidence type="ECO:0000256" key="3">
    <source>
        <dbReference type="ARBA" id="ARBA00013017"/>
    </source>
</evidence>
<gene>
    <name evidence="16" type="ORF">TsocGM_09110</name>
</gene>
<name>A0A432MLE9_9BACT</name>
<dbReference type="PANTHER" id="PTHR42801">
    <property type="entry name" value="THIOREDOXIN-DEPENDENT PEROXIDE REDUCTASE"/>
    <property type="match status" value="1"/>
</dbReference>
<dbReference type="RefSeq" id="WP_126724998.1">
    <property type="nucleotide sequence ID" value="NZ_RYZH01000014.1"/>
</dbReference>